<organism evidence="7 8">
    <name type="scientific">Bifidobacterium breve</name>
    <dbReference type="NCBI Taxonomy" id="1685"/>
    <lineage>
        <taxon>Bacteria</taxon>
        <taxon>Bacillati</taxon>
        <taxon>Actinomycetota</taxon>
        <taxon>Actinomycetes</taxon>
        <taxon>Bifidobacteriales</taxon>
        <taxon>Bifidobacteriaceae</taxon>
        <taxon>Bifidobacterium</taxon>
    </lineage>
</organism>
<evidence type="ECO:0000256" key="2">
    <source>
        <dbReference type="ARBA" id="ARBA00022448"/>
    </source>
</evidence>
<keyword evidence="2" id="KW-0813">Transport</keyword>
<dbReference type="Proteomes" id="UP001219009">
    <property type="component" value="Chromosome"/>
</dbReference>
<feature type="transmembrane region" description="Helical" evidence="6">
    <location>
        <begin position="25"/>
        <end position="46"/>
    </location>
</feature>
<accession>A0AAX3NI75</accession>
<sequence length="148" mass="16242">MAVIAFAPALGPTISRLLVEWLSWHWVLALLATIAGGVIVAAWFTVRNVGEPTYPHIDVLPVILSTFGFGGVLFSFSAAGKNGWGSPDVLISLTIGVIALALFIWRQILLEQPILDFRIFRMVAIVCIICLVTSFFIRDRGLHPGQKR</sequence>
<reference evidence="7" key="1">
    <citation type="submission" date="2023-02" db="EMBL/GenBank/DDBJ databases">
        <authorList>
            <person name="Whidbey C."/>
        </authorList>
    </citation>
    <scope>NUCLEOTIDE SEQUENCE</scope>
    <source>
        <strain evidence="7">VSI11</strain>
    </source>
</reference>
<gene>
    <name evidence="7" type="ORF">PUW55_09590</name>
</gene>
<feature type="transmembrane region" description="Helical" evidence="6">
    <location>
        <begin position="58"/>
        <end position="77"/>
    </location>
</feature>
<evidence type="ECO:0000313" key="7">
    <source>
        <dbReference type="EMBL" id="WEB54429.1"/>
    </source>
</evidence>
<proteinExistence type="predicted"/>
<keyword evidence="5 6" id="KW-0472">Membrane</keyword>
<keyword evidence="3 6" id="KW-0812">Transmembrane</keyword>
<keyword evidence="4 6" id="KW-1133">Transmembrane helix</keyword>
<name>A0AAX3NI75_BIFBR</name>
<feature type="transmembrane region" description="Helical" evidence="6">
    <location>
        <begin position="119"/>
        <end position="137"/>
    </location>
</feature>
<evidence type="ECO:0000256" key="6">
    <source>
        <dbReference type="SAM" id="Phobius"/>
    </source>
</evidence>
<evidence type="ECO:0000256" key="1">
    <source>
        <dbReference type="ARBA" id="ARBA00004141"/>
    </source>
</evidence>
<evidence type="ECO:0000256" key="5">
    <source>
        <dbReference type="ARBA" id="ARBA00023136"/>
    </source>
</evidence>
<evidence type="ECO:0000313" key="8">
    <source>
        <dbReference type="Proteomes" id="UP001219009"/>
    </source>
</evidence>
<protein>
    <submittedName>
        <fullName evidence="7">Lincomycin resistance protein LmrB</fullName>
    </submittedName>
</protein>
<comment type="subcellular location">
    <subcellularLocation>
        <location evidence="1">Membrane</location>
        <topology evidence="1">Multi-pass membrane protein</topology>
    </subcellularLocation>
</comment>
<dbReference type="EMBL" id="CP118083">
    <property type="protein sequence ID" value="WEB54429.1"/>
    <property type="molecule type" value="Genomic_DNA"/>
</dbReference>
<dbReference type="RefSeq" id="WP_274982592.1">
    <property type="nucleotide sequence ID" value="NZ_CP118083.1"/>
</dbReference>
<dbReference type="GO" id="GO:0016020">
    <property type="term" value="C:membrane"/>
    <property type="evidence" value="ECO:0007669"/>
    <property type="project" value="UniProtKB-SubCell"/>
</dbReference>
<evidence type="ECO:0000256" key="3">
    <source>
        <dbReference type="ARBA" id="ARBA00022692"/>
    </source>
</evidence>
<feature type="transmembrane region" description="Helical" evidence="6">
    <location>
        <begin position="89"/>
        <end position="107"/>
    </location>
</feature>
<dbReference type="AlphaFoldDB" id="A0AAX3NI75"/>
<evidence type="ECO:0000256" key="4">
    <source>
        <dbReference type="ARBA" id="ARBA00022989"/>
    </source>
</evidence>
<dbReference type="PANTHER" id="PTHR42718">
    <property type="entry name" value="MAJOR FACILITATOR SUPERFAMILY MULTIDRUG TRANSPORTER MFSC"/>
    <property type="match status" value="1"/>
</dbReference>
<dbReference type="PANTHER" id="PTHR42718:SF9">
    <property type="entry name" value="MAJOR FACILITATOR SUPERFAMILY MULTIDRUG TRANSPORTER MFSC"/>
    <property type="match status" value="1"/>
</dbReference>